<reference evidence="1" key="1">
    <citation type="journal article" date="2021" name="Genome Biol. Evol.">
        <title>The assembled and annotated genome of the fairy-ring fungus Marasmius oreades.</title>
        <authorList>
            <person name="Hiltunen M."/>
            <person name="Ament-Velasquez S.L."/>
            <person name="Johannesson H."/>
        </authorList>
    </citation>
    <scope>NUCLEOTIDE SEQUENCE</scope>
    <source>
        <strain evidence="1">03SP1</strain>
    </source>
</reference>
<comment type="caution">
    <text evidence="1">The sequence shown here is derived from an EMBL/GenBank/DDBJ whole genome shotgun (WGS) entry which is preliminary data.</text>
</comment>
<dbReference type="AlphaFoldDB" id="A0A9P7UVU1"/>
<accession>A0A9P7UVU1</accession>
<dbReference type="Gene3D" id="2.60.120.10">
    <property type="entry name" value="Jelly Rolls"/>
    <property type="match status" value="1"/>
</dbReference>
<dbReference type="RefSeq" id="XP_043012310.1">
    <property type="nucleotide sequence ID" value="XM_043151217.1"/>
</dbReference>
<name>A0A9P7UVU1_9AGAR</name>
<evidence type="ECO:0000313" key="1">
    <source>
        <dbReference type="EMBL" id="KAG7095840.1"/>
    </source>
</evidence>
<sequence>MLAYYHDNLSCDRHQETTDDVNCTSSRPVSNEVLNALKYRIYPKYSQSQSPVDRFKSISQELGFPWECELLRFDVTQSDMEKGVKEMVDYYTRERVIEPYDVLWMFTHGNACLDVEEPWTKSTIHLTISEGESVLIPAGAYHHYTLNIHPENDIRMWGMYKTSDKSVLEADLPPLIFGEEAEQHPARKVYLESVRT</sequence>
<dbReference type="KEGG" id="more:E1B28_006535"/>
<dbReference type="GO" id="GO:0010309">
    <property type="term" value="F:acireductone dioxygenase [iron(II)-requiring] activity"/>
    <property type="evidence" value="ECO:0007669"/>
    <property type="project" value="InterPro"/>
</dbReference>
<dbReference type="GeneID" id="66075611"/>
<gene>
    <name evidence="1" type="ORF">E1B28_006535</name>
</gene>
<protein>
    <recommendedName>
        <fullName evidence="3">Acireductone dioxygenase (Fe(2+)-requiring)</fullName>
    </recommendedName>
</protein>
<proteinExistence type="predicted"/>
<dbReference type="InterPro" id="IPR011051">
    <property type="entry name" value="RmlC_Cupin_sf"/>
</dbReference>
<keyword evidence="2" id="KW-1185">Reference proteome</keyword>
<dbReference type="OrthoDB" id="2819572at2759"/>
<evidence type="ECO:0008006" key="3">
    <source>
        <dbReference type="Google" id="ProtNLM"/>
    </source>
</evidence>
<dbReference type="InterPro" id="IPR004313">
    <property type="entry name" value="ARD"/>
</dbReference>
<organism evidence="1 2">
    <name type="scientific">Marasmius oreades</name>
    <name type="common">fairy-ring Marasmius</name>
    <dbReference type="NCBI Taxonomy" id="181124"/>
    <lineage>
        <taxon>Eukaryota</taxon>
        <taxon>Fungi</taxon>
        <taxon>Dikarya</taxon>
        <taxon>Basidiomycota</taxon>
        <taxon>Agaricomycotina</taxon>
        <taxon>Agaricomycetes</taxon>
        <taxon>Agaricomycetidae</taxon>
        <taxon>Agaricales</taxon>
        <taxon>Marasmiineae</taxon>
        <taxon>Marasmiaceae</taxon>
        <taxon>Marasmius</taxon>
    </lineage>
</organism>
<evidence type="ECO:0000313" key="2">
    <source>
        <dbReference type="Proteomes" id="UP001049176"/>
    </source>
</evidence>
<dbReference type="EMBL" id="CM032183">
    <property type="protein sequence ID" value="KAG7095840.1"/>
    <property type="molecule type" value="Genomic_DNA"/>
</dbReference>
<dbReference type="InterPro" id="IPR014710">
    <property type="entry name" value="RmlC-like_jellyroll"/>
</dbReference>
<dbReference type="Proteomes" id="UP001049176">
    <property type="component" value="Chromosome 3"/>
</dbReference>
<dbReference type="Pfam" id="PF03079">
    <property type="entry name" value="ARD"/>
    <property type="match status" value="1"/>
</dbReference>
<dbReference type="SUPFAM" id="SSF51182">
    <property type="entry name" value="RmlC-like cupins"/>
    <property type="match status" value="1"/>
</dbReference>